<dbReference type="GO" id="GO:0015499">
    <property type="term" value="F:formate transmembrane transporter activity"/>
    <property type="evidence" value="ECO:0007669"/>
    <property type="project" value="TreeGrafter"/>
</dbReference>
<dbReference type="PANTHER" id="PTHR30520">
    <property type="entry name" value="FORMATE TRANSPORTER-RELATED"/>
    <property type="match status" value="1"/>
</dbReference>
<organism evidence="6 7">
    <name type="scientific">Bacillus coahuilensis p1.1.43</name>
    <dbReference type="NCBI Taxonomy" id="1150625"/>
    <lineage>
        <taxon>Bacteria</taxon>
        <taxon>Bacillati</taxon>
        <taxon>Bacillota</taxon>
        <taxon>Bacilli</taxon>
        <taxon>Bacillales</taxon>
        <taxon>Bacillaceae</taxon>
        <taxon>Bacillus</taxon>
    </lineage>
</organism>
<evidence type="ECO:0000256" key="5">
    <source>
        <dbReference type="SAM" id="Phobius"/>
    </source>
</evidence>
<reference evidence="6 7" key="1">
    <citation type="journal article" date="2016" name="Front. Microbiol.">
        <title>Microevolution Analysis of Bacillus coahuilensis Unveils Differences in Phosphorus Acquisition Strategies and Their Regulation.</title>
        <authorList>
            <person name="Gomez-Lunar Z."/>
            <person name="Hernandez-Gonzalez I."/>
            <person name="Rodriguez-Torres M.D."/>
            <person name="Souza V."/>
            <person name="Olmedo-Alvarez G."/>
        </authorList>
    </citation>
    <scope>NUCLEOTIDE SEQUENCE [LARGE SCALE GENOMIC DNA]</scope>
    <source>
        <strain evidence="7">p1.1.43</strain>
    </source>
</reference>
<dbReference type="EMBL" id="LDYG01000028">
    <property type="protein sequence ID" value="KUP06617.1"/>
    <property type="molecule type" value="Genomic_DNA"/>
</dbReference>
<evidence type="ECO:0000313" key="6">
    <source>
        <dbReference type="EMBL" id="KUP06617.1"/>
    </source>
</evidence>
<feature type="transmembrane region" description="Helical" evidence="5">
    <location>
        <begin position="114"/>
        <end position="133"/>
    </location>
</feature>
<dbReference type="PANTHER" id="PTHR30520:SF8">
    <property type="entry name" value="NITRITE TRANSPORTER NIRC"/>
    <property type="match status" value="1"/>
</dbReference>
<protein>
    <submittedName>
        <fullName evidence="6">Transporter</fullName>
    </submittedName>
</protein>
<dbReference type="Proteomes" id="UP000074108">
    <property type="component" value="Unassembled WGS sequence"/>
</dbReference>
<dbReference type="Gene3D" id="1.20.1080.10">
    <property type="entry name" value="Glycerol uptake facilitator protein"/>
    <property type="match status" value="1"/>
</dbReference>
<dbReference type="GO" id="GO:0005886">
    <property type="term" value="C:plasma membrane"/>
    <property type="evidence" value="ECO:0007669"/>
    <property type="project" value="TreeGrafter"/>
</dbReference>
<keyword evidence="2 5" id="KW-0812">Transmembrane</keyword>
<keyword evidence="4 5" id="KW-0472">Membrane</keyword>
<evidence type="ECO:0000256" key="3">
    <source>
        <dbReference type="ARBA" id="ARBA00022989"/>
    </source>
</evidence>
<evidence type="ECO:0000313" key="7">
    <source>
        <dbReference type="Proteomes" id="UP000074108"/>
    </source>
</evidence>
<dbReference type="OrthoDB" id="9786493at2"/>
<sequence>MEAVTKCIELAVKKKKLLETSVTQYMIRAALAGVYIGFAIILCFKLGEFFHVANSPATYLMSAIFFGIALILIIYGEAELFTGNTMYFTMSTLDRKTSYKDLVKNWLFCYSGNVLGAILFTGLIVGTGLLASIPMNHLLFEVVEKKMHTGTSELFFRAILCNWIVCLSIFIPMQMKEDMAKIFSMFLLVFTFFLSGYEHSIANFVLFFISLAVPHPGGITIAGFVHNIVPVTIGNIIGGGFFMGVLYYYVTSTPKKIPKEKNVTFPSIQLGSLKK</sequence>
<dbReference type="InterPro" id="IPR023271">
    <property type="entry name" value="Aquaporin-like"/>
</dbReference>
<name>A0A147K912_9BACI</name>
<dbReference type="InterPro" id="IPR000292">
    <property type="entry name" value="For/NO2_transpt"/>
</dbReference>
<evidence type="ECO:0000256" key="1">
    <source>
        <dbReference type="ARBA" id="ARBA00004141"/>
    </source>
</evidence>
<dbReference type="Pfam" id="PF01226">
    <property type="entry name" value="Form_Nir_trans"/>
    <property type="match status" value="1"/>
</dbReference>
<dbReference type="RefSeq" id="WP_059351126.1">
    <property type="nucleotide sequence ID" value="NZ_LDYG01000028.1"/>
</dbReference>
<keyword evidence="7" id="KW-1185">Reference proteome</keyword>
<dbReference type="PATRIC" id="fig|1150625.3.peg.1665"/>
<dbReference type="STRING" id="1150625.Q75_07875"/>
<feature type="transmembrane region" description="Helical" evidence="5">
    <location>
        <begin position="179"/>
        <end position="197"/>
    </location>
</feature>
<comment type="subcellular location">
    <subcellularLocation>
        <location evidence="1">Membrane</location>
        <topology evidence="1">Multi-pass membrane protein</topology>
    </subcellularLocation>
</comment>
<gene>
    <name evidence="6" type="ORF">Q75_07875</name>
</gene>
<feature type="transmembrane region" description="Helical" evidence="5">
    <location>
        <begin position="25"/>
        <end position="44"/>
    </location>
</feature>
<proteinExistence type="predicted"/>
<dbReference type="AlphaFoldDB" id="A0A147K912"/>
<accession>A0A147K912</accession>
<comment type="caution">
    <text evidence="6">The sequence shown here is derived from an EMBL/GenBank/DDBJ whole genome shotgun (WGS) entry which is preliminary data.</text>
</comment>
<feature type="transmembrane region" description="Helical" evidence="5">
    <location>
        <begin position="231"/>
        <end position="250"/>
    </location>
</feature>
<evidence type="ECO:0000256" key="2">
    <source>
        <dbReference type="ARBA" id="ARBA00022692"/>
    </source>
</evidence>
<keyword evidence="3 5" id="KW-1133">Transmembrane helix</keyword>
<feature type="transmembrane region" description="Helical" evidence="5">
    <location>
        <begin position="154"/>
        <end position="173"/>
    </location>
</feature>
<feature type="transmembrane region" description="Helical" evidence="5">
    <location>
        <begin position="56"/>
        <end position="76"/>
    </location>
</feature>
<evidence type="ECO:0000256" key="4">
    <source>
        <dbReference type="ARBA" id="ARBA00023136"/>
    </source>
</evidence>